<evidence type="ECO:0000256" key="1">
    <source>
        <dbReference type="SAM" id="MobiDB-lite"/>
    </source>
</evidence>
<sequence length="160" mass="18295">MKALSAIKKRQEKDSQKKSRKNGWIEYVTERCSTMEKATGFKANRKEVAKLVAQDWKELAEKEKNRYRIRAYDASRRDLSNNVFDTYLDDSLDHLDATGTVPTPKESTTASESEPSKLEHSPFDFMHLSLLKKSLCFASSDINTTNIIISISIKFPPIVF</sequence>
<dbReference type="CDD" id="cd00084">
    <property type="entry name" value="HMG-box_SF"/>
    <property type="match status" value="1"/>
</dbReference>
<proteinExistence type="predicted"/>
<dbReference type="Gene3D" id="1.10.30.10">
    <property type="entry name" value="High mobility group box domain"/>
    <property type="match status" value="1"/>
</dbReference>
<dbReference type="AlphaFoldDB" id="A0A9N9IBI9"/>
<evidence type="ECO:0000313" key="3">
    <source>
        <dbReference type="Proteomes" id="UP000789342"/>
    </source>
</evidence>
<organism evidence="2 3">
    <name type="scientific">Acaulospora morrowiae</name>
    <dbReference type="NCBI Taxonomy" id="94023"/>
    <lineage>
        <taxon>Eukaryota</taxon>
        <taxon>Fungi</taxon>
        <taxon>Fungi incertae sedis</taxon>
        <taxon>Mucoromycota</taxon>
        <taxon>Glomeromycotina</taxon>
        <taxon>Glomeromycetes</taxon>
        <taxon>Diversisporales</taxon>
        <taxon>Acaulosporaceae</taxon>
        <taxon>Acaulospora</taxon>
    </lineage>
</organism>
<feature type="region of interest" description="Disordered" evidence="1">
    <location>
        <begin position="95"/>
        <end position="119"/>
    </location>
</feature>
<accession>A0A9N9IBI9</accession>
<comment type="caution">
    <text evidence="2">The sequence shown here is derived from an EMBL/GenBank/DDBJ whole genome shotgun (WGS) entry which is preliminary data.</text>
</comment>
<evidence type="ECO:0000313" key="2">
    <source>
        <dbReference type="EMBL" id="CAG8728093.1"/>
    </source>
</evidence>
<dbReference type="InterPro" id="IPR036910">
    <property type="entry name" value="HMG_box_dom_sf"/>
</dbReference>
<dbReference type="SUPFAM" id="SSF47095">
    <property type="entry name" value="HMG-box"/>
    <property type="match status" value="1"/>
</dbReference>
<reference evidence="2" key="1">
    <citation type="submission" date="2021-06" db="EMBL/GenBank/DDBJ databases">
        <authorList>
            <person name="Kallberg Y."/>
            <person name="Tangrot J."/>
            <person name="Rosling A."/>
        </authorList>
    </citation>
    <scope>NUCLEOTIDE SEQUENCE</scope>
    <source>
        <strain evidence="2">CL551</strain>
    </source>
</reference>
<protein>
    <submittedName>
        <fullName evidence="2">10393_t:CDS:1</fullName>
    </submittedName>
</protein>
<name>A0A9N9IBI9_9GLOM</name>
<feature type="region of interest" description="Disordered" evidence="1">
    <location>
        <begin position="1"/>
        <end position="21"/>
    </location>
</feature>
<dbReference type="EMBL" id="CAJVPV010025095">
    <property type="protein sequence ID" value="CAG8728093.1"/>
    <property type="molecule type" value="Genomic_DNA"/>
</dbReference>
<gene>
    <name evidence="2" type="ORF">AMORRO_LOCUS13804</name>
</gene>
<dbReference type="Proteomes" id="UP000789342">
    <property type="component" value="Unassembled WGS sequence"/>
</dbReference>
<keyword evidence="3" id="KW-1185">Reference proteome</keyword>